<evidence type="ECO:0000256" key="2">
    <source>
        <dbReference type="ARBA" id="ARBA00023002"/>
    </source>
</evidence>
<dbReference type="Gene3D" id="3.40.50.720">
    <property type="entry name" value="NAD(P)-binding Rossmann-like Domain"/>
    <property type="match status" value="1"/>
</dbReference>
<comment type="catalytic activity">
    <reaction evidence="9">
        <text>(1R,2R)-1,2-dihydrobenzene-1,2-diol + NADP(+) = catechol + NADPH + H(+)</text>
        <dbReference type="Rhea" id="RHEA:16729"/>
        <dbReference type="ChEBI" id="CHEBI:10702"/>
        <dbReference type="ChEBI" id="CHEBI:15378"/>
        <dbReference type="ChEBI" id="CHEBI:18135"/>
        <dbReference type="ChEBI" id="CHEBI:57783"/>
        <dbReference type="ChEBI" id="CHEBI:58349"/>
        <dbReference type="EC" id="1.3.1.20"/>
    </reaction>
</comment>
<evidence type="ECO:0000256" key="6">
    <source>
        <dbReference type="ARBA" id="ARBA00042926"/>
    </source>
</evidence>
<evidence type="ECO:0000313" key="13">
    <source>
        <dbReference type="EMBL" id="KAJ3594180.1"/>
    </source>
</evidence>
<dbReference type="SUPFAM" id="SSF55347">
    <property type="entry name" value="Glyceraldehyde-3-phosphate dehydrogenase-like, C-terminal domain"/>
    <property type="match status" value="1"/>
</dbReference>
<dbReference type="AlphaFoldDB" id="A0A9Q0DSP7"/>
<comment type="similarity">
    <text evidence="1">Belongs to the Gfo/Idh/MocA family.</text>
</comment>
<evidence type="ECO:0000256" key="7">
    <source>
        <dbReference type="ARBA" id="ARBA00042988"/>
    </source>
</evidence>
<dbReference type="GO" id="GO:0000166">
    <property type="term" value="F:nucleotide binding"/>
    <property type="evidence" value="ECO:0007669"/>
    <property type="project" value="InterPro"/>
</dbReference>
<dbReference type="PANTHER" id="PTHR22604:SF105">
    <property type="entry name" value="TRANS-1,2-DIHYDROBENZENE-1,2-DIOL DEHYDROGENASE"/>
    <property type="match status" value="1"/>
</dbReference>
<comment type="caution">
    <text evidence="13">The sequence shown here is derived from an EMBL/GenBank/DDBJ whole genome shotgun (WGS) entry which is preliminary data.</text>
</comment>
<reference evidence="13" key="1">
    <citation type="submission" date="2022-07" db="EMBL/GenBank/DDBJ databases">
        <title>Chromosome-level genome of Muraenolepis orangiensis.</title>
        <authorList>
            <person name="Kim J."/>
        </authorList>
    </citation>
    <scope>NUCLEOTIDE SEQUENCE</scope>
    <source>
        <strain evidence="13">KU_S4_2022</strain>
        <tissue evidence="13">Muscle</tissue>
    </source>
</reference>
<evidence type="ECO:0000256" key="10">
    <source>
        <dbReference type="ARBA" id="ARBA00049233"/>
    </source>
</evidence>
<proteinExistence type="inferred from homology"/>
<evidence type="ECO:0000256" key="1">
    <source>
        <dbReference type="ARBA" id="ARBA00010928"/>
    </source>
</evidence>
<comment type="catalytic activity">
    <reaction evidence="10">
        <text>D-xylose + NADP(+) = D-xylono-1,5-lactone + NADPH + H(+)</text>
        <dbReference type="Rhea" id="RHEA:22000"/>
        <dbReference type="ChEBI" id="CHEBI:15378"/>
        <dbReference type="ChEBI" id="CHEBI:15867"/>
        <dbReference type="ChEBI" id="CHEBI:53455"/>
        <dbReference type="ChEBI" id="CHEBI:57783"/>
        <dbReference type="ChEBI" id="CHEBI:58349"/>
        <dbReference type="EC" id="1.1.1.179"/>
    </reaction>
</comment>
<dbReference type="Proteomes" id="UP001148018">
    <property type="component" value="Unassembled WGS sequence"/>
</dbReference>
<dbReference type="SUPFAM" id="SSF51735">
    <property type="entry name" value="NAD(P)-binding Rossmann-fold domains"/>
    <property type="match status" value="1"/>
</dbReference>
<dbReference type="OrthoDB" id="2129491at2759"/>
<keyword evidence="2" id="KW-0560">Oxidoreductase</keyword>
<dbReference type="PANTHER" id="PTHR22604">
    <property type="entry name" value="OXIDOREDUCTASES"/>
    <property type="match status" value="1"/>
</dbReference>
<dbReference type="GO" id="GO:0047115">
    <property type="term" value="F:trans-1,2-dihydrobenzene-1,2-diol dehydrogenase activity"/>
    <property type="evidence" value="ECO:0007669"/>
    <property type="project" value="UniProtKB-EC"/>
</dbReference>
<evidence type="ECO:0000256" key="4">
    <source>
        <dbReference type="ARBA" id="ARBA00038984"/>
    </source>
</evidence>
<dbReference type="InterPro" id="IPR000683">
    <property type="entry name" value="Gfo/Idh/MocA-like_OxRdtase_N"/>
</dbReference>
<dbReference type="EMBL" id="JANIIK010000112">
    <property type="protein sequence ID" value="KAJ3594180.1"/>
    <property type="molecule type" value="Genomic_DNA"/>
</dbReference>
<dbReference type="InterPro" id="IPR055170">
    <property type="entry name" value="GFO_IDH_MocA-like_dom"/>
</dbReference>
<dbReference type="EC" id="1.3.1.20" evidence="3"/>
<keyword evidence="14" id="KW-1185">Reference proteome</keyword>
<evidence type="ECO:0000256" key="8">
    <source>
        <dbReference type="ARBA" id="ARBA00043025"/>
    </source>
</evidence>
<feature type="domain" description="Gfo/Idh/MocA-like oxidoreductase N-terminal" evidence="11">
    <location>
        <begin position="4"/>
        <end position="121"/>
    </location>
</feature>
<accession>A0A9Q0DSP7</accession>
<evidence type="ECO:0000259" key="11">
    <source>
        <dbReference type="Pfam" id="PF01408"/>
    </source>
</evidence>
<sequence>MATRWGICSAGKISHDFTVALKSLPDSDHKIVAVAARNLKDAQEFAEKQDIPRAYGRYEQLAGDPDVEVVYIGSIHPRHLGLCLLFMNGKKNVLCEKPLAMNSREVKEIVACARANDVFLMEAVWTRFFPASLEIRRIVAQGDLGQVKMVRAEFGTPLLGIPRSVEKDLGGGALLDIGIYCLQFACMVYSGEKPESIQVTGGCLETGVDECMVITLRYPGNRMAVCTCSSAVELPNEAVISGTKGSIRVPAHMWSPTSLIVNGEESQYPVPKPCLPTNFPNSTGMSYEAEEVRQCLLKGLKESPDMSHLDSLLLAELEDEARRQVGVVYSQDLQ</sequence>
<evidence type="ECO:0000256" key="5">
    <source>
        <dbReference type="ARBA" id="ARBA00040603"/>
    </source>
</evidence>
<gene>
    <name evidence="13" type="ORF">NHX12_006511</name>
</gene>
<dbReference type="GO" id="GO:0047837">
    <property type="term" value="F:D-xylose 1-dehydrogenase (NADP+) activity"/>
    <property type="evidence" value="ECO:0007669"/>
    <property type="project" value="UniProtKB-EC"/>
</dbReference>
<evidence type="ECO:0000313" key="14">
    <source>
        <dbReference type="Proteomes" id="UP001148018"/>
    </source>
</evidence>
<dbReference type="Pfam" id="PF22725">
    <property type="entry name" value="GFO_IDH_MocA_C3"/>
    <property type="match status" value="1"/>
</dbReference>
<dbReference type="Pfam" id="PF01408">
    <property type="entry name" value="GFO_IDH_MocA"/>
    <property type="match status" value="1"/>
</dbReference>
<evidence type="ECO:0000259" key="12">
    <source>
        <dbReference type="Pfam" id="PF22725"/>
    </source>
</evidence>
<protein>
    <recommendedName>
        <fullName evidence="5">Trans-1,2-dihydrobenzene-1,2-diol dehydrogenase</fullName>
        <ecNumber evidence="4">1.1.1.179</ecNumber>
        <ecNumber evidence="3">1.3.1.20</ecNumber>
    </recommendedName>
    <alternativeName>
        <fullName evidence="8">D-xylose 1-dehydrogenase</fullName>
    </alternativeName>
    <alternativeName>
        <fullName evidence="7">D-xylose-NADP dehydrogenase</fullName>
    </alternativeName>
    <alternativeName>
        <fullName evidence="6">Dimeric dihydrodiol dehydrogenase</fullName>
    </alternativeName>
</protein>
<name>A0A9Q0DSP7_9TELE</name>
<dbReference type="EC" id="1.1.1.179" evidence="4"/>
<evidence type="ECO:0000256" key="3">
    <source>
        <dbReference type="ARBA" id="ARBA00038853"/>
    </source>
</evidence>
<evidence type="ECO:0000256" key="9">
    <source>
        <dbReference type="ARBA" id="ARBA00047423"/>
    </source>
</evidence>
<dbReference type="Gene3D" id="3.30.360.10">
    <property type="entry name" value="Dihydrodipicolinate Reductase, domain 2"/>
    <property type="match status" value="1"/>
</dbReference>
<feature type="domain" description="GFO/IDH/MocA-like oxidoreductase" evidence="12">
    <location>
        <begin position="134"/>
        <end position="248"/>
    </location>
</feature>
<dbReference type="InterPro" id="IPR036291">
    <property type="entry name" value="NAD(P)-bd_dom_sf"/>
</dbReference>
<organism evidence="13 14">
    <name type="scientific">Muraenolepis orangiensis</name>
    <name type="common">Patagonian moray cod</name>
    <dbReference type="NCBI Taxonomy" id="630683"/>
    <lineage>
        <taxon>Eukaryota</taxon>
        <taxon>Metazoa</taxon>
        <taxon>Chordata</taxon>
        <taxon>Craniata</taxon>
        <taxon>Vertebrata</taxon>
        <taxon>Euteleostomi</taxon>
        <taxon>Actinopterygii</taxon>
        <taxon>Neopterygii</taxon>
        <taxon>Teleostei</taxon>
        <taxon>Neoteleostei</taxon>
        <taxon>Acanthomorphata</taxon>
        <taxon>Zeiogadaria</taxon>
        <taxon>Gadariae</taxon>
        <taxon>Gadiformes</taxon>
        <taxon>Muraenolepidoidei</taxon>
        <taxon>Muraenolepididae</taxon>
        <taxon>Muraenolepis</taxon>
    </lineage>
</organism>
<dbReference type="InterPro" id="IPR050984">
    <property type="entry name" value="Gfo/Idh/MocA_domain"/>
</dbReference>